<name>A0A162GTB1_BDEBC</name>
<dbReference type="EMBL" id="LUKD01000001">
    <property type="protein sequence ID" value="KYG68905.1"/>
    <property type="molecule type" value="Genomic_DNA"/>
</dbReference>
<dbReference type="RefSeq" id="WP_063205637.1">
    <property type="nucleotide sequence ID" value="NZ_LUKD01000001.1"/>
</dbReference>
<keyword evidence="1" id="KW-0802">TPR repeat</keyword>
<dbReference type="SMART" id="SM00028">
    <property type="entry name" value="TPR"/>
    <property type="match status" value="4"/>
</dbReference>
<gene>
    <name evidence="3" type="ORF">AZI87_06675</name>
</gene>
<reference evidence="3 4" key="1">
    <citation type="submission" date="2016-03" db="EMBL/GenBank/DDBJ databases">
        <authorList>
            <person name="Ploux O."/>
        </authorList>
    </citation>
    <scope>NUCLEOTIDE SEQUENCE [LARGE SCALE GENOMIC DNA]</scope>
    <source>
        <strain evidence="3 4">EC13</strain>
    </source>
</reference>
<feature type="region of interest" description="Disordered" evidence="2">
    <location>
        <begin position="41"/>
        <end position="118"/>
    </location>
</feature>
<evidence type="ECO:0000313" key="4">
    <source>
        <dbReference type="Proteomes" id="UP000075799"/>
    </source>
</evidence>
<dbReference type="OrthoDB" id="5288661at2"/>
<evidence type="ECO:0000256" key="1">
    <source>
        <dbReference type="PROSITE-ProRule" id="PRU00339"/>
    </source>
</evidence>
<dbReference type="PANTHER" id="PTHR12558">
    <property type="entry name" value="CELL DIVISION CYCLE 16,23,27"/>
    <property type="match status" value="1"/>
</dbReference>
<dbReference type="InterPro" id="IPR019734">
    <property type="entry name" value="TPR_rpt"/>
</dbReference>
<protein>
    <submittedName>
        <fullName evidence="3">O-linked GlcNAc transferase</fullName>
    </submittedName>
</protein>
<dbReference type="Pfam" id="PF13432">
    <property type="entry name" value="TPR_16"/>
    <property type="match status" value="1"/>
</dbReference>
<dbReference type="AlphaFoldDB" id="A0A162GTB1"/>
<sequence length="458" mass="50959">MMTGLNFNRSLFILFLAFVSYSYTPQALGQSKDEFSLFEKELDANSSAEVKPSSAPKPTEKKSSPPAKAVSAPAAKTTPAPSPTPAPSAKTTPSPTKESPAPASPAAPAQTTPAPVDAKVPETVAATVSTTSAEETSDQKIERLKKEIRSGPKNGALIVQLAEEFYKKEDYEKATLLLWKHVDKIDRKGLVLLAKAHEKRKEPNEMLRALNVLIGKDEKDFEAYSLMGNAYVMSRKTKDAMESYKKATELNPQYEPAYDGLIDLYEKREPPNLYELRILYQDMVQNIGPRPQYLRKLCEINTMDATYEPAVHACNEAIRKDPKVADGYVYLGISQKALGEDDVALKTLKKASKDFPKSELAQYQYGKLLEDQKNYVDAMKQYKAGTEADPQAARSWLGLATSSFEIRKFDLALIAFKNACKYDKKNAVAFRKATTILRNQKNSQWIGKFEDASETCTF</sequence>
<accession>A0A162GTB1</accession>
<dbReference type="PROSITE" id="PS50293">
    <property type="entry name" value="TPR_REGION"/>
    <property type="match status" value="1"/>
</dbReference>
<proteinExistence type="predicted"/>
<dbReference type="GO" id="GO:0051301">
    <property type="term" value="P:cell division"/>
    <property type="evidence" value="ECO:0007669"/>
    <property type="project" value="TreeGrafter"/>
</dbReference>
<organism evidence="3 4">
    <name type="scientific">Bdellovibrio bacteriovorus</name>
    <dbReference type="NCBI Taxonomy" id="959"/>
    <lineage>
        <taxon>Bacteria</taxon>
        <taxon>Pseudomonadati</taxon>
        <taxon>Bdellovibrionota</taxon>
        <taxon>Bdellovibrionia</taxon>
        <taxon>Bdellovibrionales</taxon>
        <taxon>Pseudobdellovibrionaceae</taxon>
        <taxon>Bdellovibrio</taxon>
    </lineage>
</organism>
<comment type="caution">
    <text evidence="3">The sequence shown here is derived from an EMBL/GenBank/DDBJ whole genome shotgun (WGS) entry which is preliminary data.</text>
</comment>
<dbReference type="Proteomes" id="UP000075799">
    <property type="component" value="Unassembled WGS sequence"/>
</dbReference>
<evidence type="ECO:0000256" key="2">
    <source>
        <dbReference type="SAM" id="MobiDB-lite"/>
    </source>
</evidence>
<dbReference type="InterPro" id="IPR011990">
    <property type="entry name" value="TPR-like_helical_dom_sf"/>
</dbReference>
<dbReference type="SUPFAM" id="SSF48452">
    <property type="entry name" value="TPR-like"/>
    <property type="match status" value="1"/>
</dbReference>
<dbReference type="PANTHER" id="PTHR12558:SF44">
    <property type="entry name" value="TETRATRICOPEPTIDE REPEAT-CONTAINING PROTEIN"/>
    <property type="match status" value="1"/>
</dbReference>
<feature type="repeat" description="TPR" evidence="1">
    <location>
        <begin position="221"/>
        <end position="254"/>
    </location>
</feature>
<dbReference type="GO" id="GO:0016740">
    <property type="term" value="F:transferase activity"/>
    <property type="evidence" value="ECO:0007669"/>
    <property type="project" value="UniProtKB-KW"/>
</dbReference>
<feature type="compositionally biased region" description="Low complexity" evidence="2">
    <location>
        <begin position="64"/>
        <end position="79"/>
    </location>
</feature>
<dbReference type="PROSITE" id="PS50005">
    <property type="entry name" value="TPR"/>
    <property type="match status" value="1"/>
</dbReference>
<keyword evidence="3" id="KW-0808">Transferase</keyword>
<feature type="compositionally biased region" description="Low complexity" evidence="2">
    <location>
        <begin position="87"/>
        <end position="118"/>
    </location>
</feature>
<dbReference type="Gene3D" id="1.25.40.10">
    <property type="entry name" value="Tetratricopeptide repeat domain"/>
    <property type="match status" value="2"/>
</dbReference>
<evidence type="ECO:0000313" key="3">
    <source>
        <dbReference type="EMBL" id="KYG68905.1"/>
    </source>
</evidence>